<dbReference type="PRINTS" id="PR00469">
    <property type="entry name" value="PNDRDTASEII"/>
</dbReference>
<dbReference type="Gene3D" id="3.30.390.30">
    <property type="match status" value="1"/>
</dbReference>
<evidence type="ECO:0000256" key="2">
    <source>
        <dbReference type="ARBA" id="ARBA00022630"/>
    </source>
</evidence>
<dbReference type="GO" id="GO:0008860">
    <property type="term" value="F:ferredoxin-NAD+ reductase activity"/>
    <property type="evidence" value="ECO:0007669"/>
    <property type="project" value="UniProtKB-EC"/>
</dbReference>
<dbReference type="Pfam" id="PF14759">
    <property type="entry name" value="Reductase_C"/>
    <property type="match status" value="1"/>
</dbReference>
<evidence type="ECO:0000313" key="7">
    <source>
        <dbReference type="EMBL" id="MBB5849782.1"/>
    </source>
</evidence>
<evidence type="ECO:0000259" key="5">
    <source>
        <dbReference type="Pfam" id="PF07992"/>
    </source>
</evidence>
<comment type="cofactor">
    <cofactor evidence="1">
        <name>FAD</name>
        <dbReference type="ChEBI" id="CHEBI:57692"/>
    </cofactor>
</comment>
<feature type="domain" description="FAD/NAD(P)-binding" evidence="5">
    <location>
        <begin position="14"/>
        <end position="306"/>
    </location>
</feature>
<dbReference type="InterPro" id="IPR016156">
    <property type="entry name" value="FAD/NAD-linked_Rdtase_dimer_sf"/>
</dbReference>
<dbReference type="InterPro" id="IPR028202">
    <property type="entry name" value="Reductase_C"/>
</dbReference>
<evidence type="ECO:0000259" key="6">
    <source>
        <dbReference type="Pfam" id="PF14759"/>
    </source>
</evidence>
<keyword evidence="8" id="KW-1185">Reference proteome</keyword>
<dbReference type="InterPro" id="IPR050446">
    <property type="entry name" value="FAD-oxidoreductase/Apoptosis"/>
</dbReference>
<accession>A0A7W9N251</accession>
<dbReference type="InterPro" id="IPR036188">
    <property type="entry name" value="FAD/NAD-bd_sf"/>
</dbReference>
<dbReference type="PRINTS" id="PR00368">
    <property type="entry name" value="FADPNR"/>
</dbReference>
<dbReference type="PANTHER" id="PTHR43557:SF2">
    <property type="entry name" value="RIESKE DOMAIN-CONTAINING PROTEIN-RELATED"/>
    <property type="match status" value="1"/>
</dbReference>
<keyword evidence="4 7" id="KW-0560">Oxidoreductase</keyword>
<name>A0A7W9N251_9MICC</name>
<evidence type="ECO:0000313" key="8">
    <source>
        <dbReference type="Proteomes" id="UP000567246"/>
    </source>
</evidence>
<evidence type="ECO:0000256" key="3">
    <source>
        <dbReference type="ARBA" id="ARBA00022827"/>
    </source>
</evidence>
<dbReference type="PANTHER" id="PTHR43557">
    <property type="entry name" value="APOPTOSIS-INDUCING FACTOR 1"/>
    <property type="match status" value="1"/>
</dbReference>
<dbReference type="GO" id="GO:0016651">
    <property type="term" value="F:oxidoreductase activity, acting on NAD(P)H"/>
    <property type="evidence" value="ECO:0007669"/>
    <property type="project" value="TreeGrafter"/>
</dbReference>
<evidence type="ECO:0000256" key="1">
    <source>
        <dbReference type="ARBA" id="ARBA00001974"/>
    </source>
</evidence>
<dbReference type="AlphaFoldDB" id="A0A7W9N251"/>
<dbReference type="GO" id="GO:0051213">
    <property type="term" value="F:dioxygenase activity"/>
    <property type="evidence" value="ECO:0007669"/>
    <property type="project" value="UniProtKB-KW"/>
</dbReference>
<sequence length="429" mass="43761">MSGDVDARAGAPASVVVVGGGVAGFGAVRELRRRGHTGSLALVEPQGVPYDRPPLSKDYLTGETDAHRLLFAPPSWFAEHDVELVEEAAVRLTPGGAHPDGDPVPHRVELASGRVLEAEAVVLATGGRPRPLDVEGATHPGLITLRTRADADALRERLHFGAEVAVVGGGFTGAEAASSARQALAAVTLVTATDAPALRAVGPALAARLHRMHAEHGVAVEVGRVARIEHRDDDGGAALPAAHRLHLGDGRTVDADVVVLAGGTVPDTALAEEAGLEVADGILVDEAGRTSVPGILAVGDATRATDSAWGPSPHWEPALSSGAAAAAALLGEEPEPPGAPWLWSDRHGCHVEAVGDMAVPAGGASVDREARGAAVASFVLDAEGRMRGAASIDDPMAVKAARRIIDRGIVVDPQALADPTVPLKSLARG</sequence>
<keyword evidence="7" id="KW-0223">Dioxygenase</keyword>
<dbReference type="InterPro" id="IPR023753">
    <property type="entry name" value="FAD/NAD-binding_dom"/>
</dbReference>
<keyword evidence="3" id="KW-0274">FAD</keyword>
<comment type="caution">
    <text evidence="7">The sequence shown here is derived from an EMBL/GenBank/DDBJ whole genome shotgun (WGS) entry which is preliminary data.</text>
</comment>
<dbReference type="GO" id="GO:0005737">
    <property type="term" value="C:cytoplasm"/>
    <property type="evidence" value="ECO:0007669"/>
    <property type="project" value="TreeGrafter"/>
</dbReference>
<dbReference type="EMBL" id="JACHMW010000001">
    <property type="protein sequence ID" value="MBB5849782.1"/>
    <property type="molecule type" value="Genomic_DNA"/>
</dbReference>
<keyword evidence="2" id="KW-0285">Flavoprotein</keyword>
<dbReference type="Pfam" id="PF07992">
    <property type="entry name" value="Pyr_redox_2"/>
    <property type="match status" value="1"/>
</dbReference>
<dbReference type="EC" id="1.18.1.3" evidence="7"/>
<gene>
    <name evidence="7" type="ORF">HDA33_002346</name>
</gene>
<reference evidence="7 8" key="1">
    <citation type="submission" date="2020-08" db="EMBL/GenBank/DDBJ databases">
        <title>Sequencing the genomes of 1000 actinobacteria strains.</title>
        <authorList>
            <person name="Klenk H.-P."/>
        </authorList>
    </citation>
    <scope>NUCLEOTIDE SEQUENCE [LARGE SCALE GENOMIC DNA]</scope>
    <source>
        <strain evidence="7 8">DSM 17945</strain>
    </source>
</reference>
<dbReference type="SUPFAM" id="SSF51905">
    <property type="entry name" value="FAD/NAD(P)-binding domain"/>
    <property type="match status" value="1"/>
</dbReference>
<dbReference type="Proteomes" id="UP000567246">
    <property type="component" value="Unassembled WGS sequence"/>
</dbReference>
<evidence type="ECO:0000256" key="4">
    <source>
        <dbReference type="ARBA" id="ARBA00023002"/>
    </source>
</evidence>
<dbReference type="Gene3D" id="3.50.50.60">
    <property type="entry name" value="FAD/NAD(P)-binding domain"/>
    <property type="match status" value="2"/>
</dbReference>
<protein>
    <submittedName>
        <fullName evidence="7">3-phenylpropionate/trans-cinnamate dioxygenase ferredoxin reductase subunit</fullName>
        <ecNumber evidence="7">1.18.1.3</ecNumber>
    </submittedName>
</protein>
<feature type="domain" description="Reductase C-terminal" evidence="6">
    <location>
        <begin position="341"/>
        <end position="427"/>
    </location>
</feature>
<dbReference type="RefSeq" id="WP_184173460.1">
    <property type="nucleotide sequence ID" value="NZ_BAABAG010000006.1"/>
</dbReference>
<organism evidence="7 8">
    <name type="scientific">Micrococcus endophyticus</name>
    <dbReference type="NCBI Taxonomy" id="455343"/>
    <lineage>
        <taxon>Bacteria</taxon>
        <taxon>Bacillati</taxon>
        <taxon>Actinomycetota</taxon>
        <taxon>Actinomycetes</taxon>
        <taxon>Micrococcales</taxon>
        <taxon>Micrococcaceae</taxon>
        <taxon>Micrococcus</taxon>
    </lineage>
</organism>
<proteinExistence type="predicted"/>
<dbReference type="SUPFAM" id="SSF55424">
    <property type="entry name" value="FAD/NAD-linked reductases, dimerisation (C-terminal) domain"/>
    <property type="match status" value="1"/>
</dbReference>